<sequence length="180" mass="20318">MELNIVMMLVQFVALALPAVGIYMEIVYNIRQRWREKMERAAWNDPRRQALEININPESQKLAFDSELGHSYHLARVTVLGLGMAGILLLISLLIELPPSFSQELISSTATTLSTLFVYVSVVLLLISLIFFVGSIAIHQRALQDSLGIRRSVGIFKDHIISNMYILKSNTKEDSVEDNE</sequence>
<feature type="transmembrane region" description="Helical" evidence="1">
    <location>
        <begin position="74"/>
        <end position="95"/>
    </location>
</feature>
<keyword evidence="1" id="KW-1133">Transmembrane helix</keyword>
<dbReference type="Proteomes" id="UP000783863">
    <property type="component" value="Unassembled WGS sequence"/>
</dbReference>
<accession>A0A8J8CDK8</accession>
<keyword evidence="1" id="KW-0812">Transmembrane</keyword>
<comment type="caution">
    <text evidence="2">The sequence shown here is derived from an EMBL/GenBank/DDBJ whole genome shotgun (WGS) entry which is preliminary data.</text>
</comment>
<proteinExistence type="predicted"/>
<keyword evidence="3" id="KW-1185">Reference proteome</keyword>
<gene>
    <name evidence="2" type="ORF">EGD98_13745</name>
</gene>
<dbReference type="EMBL" id="RKLQ01000002">
    <property type="protein sequence ID" value="MBX0304735.1"/>
    <property type="molecule type" value="Genomic_DNA"/>
</dbReference>
<protein>
    <submittedName>
        <fullName evidence="2">Uncharacterized protein</fullName>
    </submittedName>
</protein>
<reference evidence="2" key="1">
    <citation type="submission" date="2021-06" db="EMBL/GenBank/DDBJ databases">
        <title>Halomicroarcula sp. F24A a new haloarchaeum isolated from saline soil.</title>
        <authorList>
            <person name="Duran-Viseras A."/>
            <person name="Sanchez-Porro C."/>
            <person name="Ventosa A."/>
        </authorList>
    </citation>
    <scope>NUCLEOTIDE SEQUENCE</scope>
    <source>
        <strain evidence="2">F24A</strain>
    </source>
</reference>
<name>A0A8J8CDK8_9EURY</name>
<evidence type="ECO:0000313" key="3">
    <source>
        <dbReference type="Proteomes" id="UP000783863"/>
    </source>
</evidence>
<keyword evidence="1" id="KW-0472">Membrane</keyword>
<dbReference type="RefSeq" id="WP_220588938.1">
    <property type="nucleotide sequence ID" value="NZ_RKLQ01000002.1"/>
</dbReference>
<organism evidence="2 3">
    <name type="scientific">Haloarcula salinisoli</name>
    <dbReference type="NCBI Taxonomy" id="2487746"/>
    <lineage>
        <taxon>Archaea</taxon>
        <taxon>Methanobacteriati</taxon>
        <taxon>Methanobacteriota</taxon>
        <taxon>Stenosarchaea group</taxon>
        <taxon>Halobacteria</taxon>
        <taxon>Halobacteriales</taxon>
        <taxon>Haloarculaceae</taxon>
        <taxon>Haloarcula</taxon>
    </lineage>
</organism>
<evidence type="ECO:0000313" key="2">
    <source>
        <dbReference type="EMBL" id="MBX0304735.1"/>
    </source>
</evidence>
<feature type="transmembrane region" description="Helical" evidence="1">
    <location>
        <begin position="6"/>
        <end position="28"/>
    </location>
</feature>
<dbReference type="AlphaFoldDB" id="A0A8J8CDK8"/>
<evidence type="ECO:0000256" key="1">
    <source>
        <dbReference type="SAM" id="Phobius"/>
    </source>
</evidence>
<feature type="transmembrane region" description="Helical" evidence="1">
    <location>
        <begin position="115"/>
        <end position="138"/>
    </location>
</feature>